<protein>
    <submittedName>
        <fullName evidence="2">Uncharacterized protein</fullName>
    </submittedName>
</protein>
<evidence type="ECO:0000313" key="3">
    <source>
        <dbReference type="Proteomes" id="UP000198960"/>
    </source>
</evidence>
<accession>A0A1H8WPM9</accession>
<proteinExistence type="predicted"/>
<reference evidence="3" key="1">
    <citation type="submission" date="2016-10" db="EMBL/GenBank/DDBJ databases">
        <authorList>
            <person name="Varghese N."/>
            <person name="Submissions S."/>
        </authorList>
    </citation>
    <scope>NUCLEOTIDE SEQUENCE [LARGE SCALE GENOMIC DNA]</scope>
    <source>
        <strain evidence="3">DSM 45413</strain>
    </source>
</reference>
<feature type="region of interest" description="Disordered" evidence="1">
    <location>
        <begin position="94"/>
        <end position="148"/>
    </location>
</feature>
<evidence type="ECO:0000256" key="1">
    <source>
        <dbReference type="SAM" id="MobiDB-lite"/>
    </source>
</evidence>
<dbReference type="Proteomes" id="UP000198960">
    <property type="component" value="Unassembled WGS sequence"/>
</dbReference>
<dbReference type="STRING" id="673521.SAMN05660991_04611"/>
<sequence>MFLSAGCSTVRAVTEEYRRTYRSGLSRFDEKRDPVDHQIDLVLPAEFGPVHAVQVTRVDRGLSRPQFLPSPLTYKTALCGAAVKVELPMEFDPGDDDSCPRCVGPALRNERTPRRHQDEPRAEPVDDALLELSERIAADDAPSTNAQR</sequence>
<organism evidence="2 3">
    <name type="scientific">Trujillonella endophytica</name>
    <dbReference type="NCBI Taxonomy" id="673521"/>
    <lineage>
        <taxon>Bacteria</taxon>
        <taxon>Bacillati</taxon>
        <taxon>Actinomycetota</taxon>
        <taxon>Actinomycetes</taxon>
        <taxon>Geodermatophilales</taxon>
        <taxon>Geodermatophilaceae</taxon>
        <taxon>Trujillonella</taxon>
    </lineage>
</organism>
<evidence type="ECO:0000313" key="2">
    <source>
        <dbReference type="EMBL" id="SEP29576.1"/>
    </source>
</evidence>
<name>A0A1H8WPM9_9ACTN</name>
<dbReference type="EMBL" id="FOEE01000025">
    <property type="protein sequence ID" value="SEP29576.1"/>
    <property type="molecule type" value="Genomic_DNA"/>
</dbReference>
<gene>
    <name evidence="2" type="ORF">SAMN05660991_04611</name>
</gene>
<keyword evidence="3" id="KW-1185">Reference proteome</keyword>
<dbReference type="AlphaFoldDB" id="A0A1H8WPM9"/>
<feature type="compositionally biased region" description="Basic and acidic residues" evidence="1">
    <location>
        <begin position="108"/>
        <end position="124"/>
    </location>
</feature>